<feature type="compositionally biased region" description="Low complexity" evidence="11">
    <location>
        <begin position="26"/>
        <end position="36"/>
    </location>
</feature>
<dbReference type="GO" id="GO:0050684">
    <property type="term" value="P:regulation of mRNA processing"/>
    <property type="evidence" value="ECO:0007669"/>
    <property type="project" value="TreeGrafter"/>
</dbReference>
<evidence type="ECO:0000256" key="6">
    <source>
        <dbReference type="ARBA" id="ARBA00022840"/>
    </source>
</evidence>
<comment type="similarity">
    <text evidence="10">Belongs to the protein kinase superfamily.</text>
</comment>
<dbReference type="EC" id="2.7.11.1" evidence="1"/>
<keyword evidence="2 10" id="KW-0723">Serine/threonine-protein kinase</keyword>
<dbReference type="InterPro" id="IPR008271">
    <property type="entry name" value="Ser/Thr_kinase_AS"/>
</dbReference>
<dbReference type="OrthoDB" id="5810704at2759"/>
<dbReference type="InterPro" id="IPR051334">
    <property type="entry name" value="SRPK"/>
</dbReference>
<dbReference type="STRING" id="135651.G0PH62"/>
<feature type="region of interest" description="Disordered" evidence="11">
    <location>
        <begin position="1"/>
        <end position="40"/>
    </location>
</feature>
<dbReference type="InterPro" id="IPR011009">
    <property type="entry name" value="Kinase-like_dom_sf"/>
</dbReference>
<evidence type="ECO:0000256" key="10">
    <source>
        <dbReference type="RuleBase" id="RU000304"/>
    </source>
</evidence>
<dbReference type="CDD" id="cd05118">
    <property type="entry name" value="STKc_CMGC"/>
    <property type="match status" value="1"/>
</dbReference>
<feature type="binding site" evidence="9">
    <location>
        <position position="99"/>
    </location>
    <ligand>
        <name>ATP</name>
        <dbReference type="ChEBI" id="CHEBI:30616"/>
    </ligand>
</feature>
<comment type="catalytic activity">
    <reaction evidence="8">
        <text>L-seryl-[protein] + ATP = O-phospho-L-seryl-[protein] + ADP + H(+)</text>
        <dbReference type="Rhea" id="RHEA:17989"/>
        <dbReference type="Rhea" id="RHEA-COMP:9863"/>
        <dbReference type="Rhea" id="RHEA-COMP:11604"/>
        <dbReference type="ChEBI" id="CHEBI:15378"/>
        <dbReference type="ChEBI" id="CHEBI:29999"/>
        <dbReference type="ChEBI" id="CHEBI:30616"/>
        <dbReference type="ChEBI" id="CHEBI:83421"/>
        <dbReference type="ChEBI" id="CHEBI:456216"/>
        <dbReference type="EC" id="2.7.11.1"/>
    </reaction>
</comment>
<evidence type="ECO:0000256" key="9">
    <source>
        <dbReference type="PROSITE-ProRule" id="PRU10141"/>
    </source>
</evidence>
<accession>G0PH62</accession>
<dbReference type="GO" id="GO:0000245">
    <property type="term" value="P:spliceosomal complex assembly"/>
    <property type="evidence" value="ECO:0007669"/>
    <property type="project" value="TreeGrafter"/>
</dbReference>
<comment type="catalytic activity">
    <reaction evidence="7">
        <text>L-threonyl-[protein] + ATP = O-phospho-L-threonyl-[protein] + ADP + H(+)</text>
        <dbReference type="Rhea" id="RHEA:46608"/>
        <dbReference type="Rhea" id="RHEA-COMP:11060"/>
        <dbReference type="Rhea" id="RHEA-COMP:11605"/>
        <dbReference type="ChEBI" id="CHEBI:15378"/>
        <dbReference type="ChEBI" id="CHEBI:30013"/>
        <dbReference type="ChEBI" id="CHEBI:30616"/>
        <dbReference type="ChEBI" id="CHEBI:61977"/>
        <dbReference type="ChEBI" id="CHEBI:456216"/>
        <dbReference type="EC" id="2.7.11.1"/>
    </reaction>
</comment>
<dbReference type="SUPFAM" id="SSF56112">
    <property type="entry name" value="Protein kinase-like (PK-like)"/>
    <property type="match status" value="1"/>
</dbReference>
<evidence type="ECO:0000256" key="1">
    <source>
        <dbReference type="ARBA" id="ARBA00012513"/>
    </source>
</evidence>
<protein>
    <recommendedName>
        <fullName evidence="1">non-specific serine/threonine protein kinase</fullName>
        <ecNumber evidence="1">2.7.11.1</ecNumber>
    </recommendedName>
</protein>
<keyword evidence="5" id="KW-0418">Kinase</keyword>
<reference evidence="14" key="1">
    <citation type="submission" date="2011-07" db="EMBL/GenBank/DDBJ databases">
        <authorList>
            <consortium name="Caenorhabditis brenneri Sequencing and Analysis Consortium"/>
            <person name="Wilson R.K."/>
        </authorList>
    </citation>
    <scope>NUCLEOTIDE SEQUENCE [LARGE SCALE GENOMIC DNA]</scope>
    <source>
        <strain evidence="14">PB2801</strain>
    </source>
</reference>
<organism evidence="14">
    <name type="scientific">Caenorhabditis brenneri</name>
    <name type="common">Nematode worm</name>
    <dbReference type="NCBI Taxonomy" id="135651"/>
    <lineage>
        <taxon>Eukaryota</taxon>
        <taxon>Metazoa</taxon>
        <taxon>Ecdysozoa</taxon>
        <taxon>Nematoda</taxon>
        <taxon>Chromadorea</taxon>
        <taxon>Rhabditida</taxon>
        <taxon>Rhabditina</taxon>
        <taxon>Rhabditomorpha</taxon>
        <taxon>Rhabditoidea</taxon>
        <taxon>Rhabditidae</taxon>
        <taxon>Peloderinae</taxon>
        <taxon>Caenorhabditis</taxon>
    </lineage>
</organism>
<dbReference type="EMBL" id="GL380463">
    <property type="protein sequence ID" value="EGT56088.1"/>
    <property type="molecule type" value="Genomic_DNA"/>
</dbReference>
<dbReference type="SMART" id="SM00220">
    <property type="entry name" value="S_TKc"/>
    <property type="match status" value="1"/>
</dbReference>
<dbReference type="InParanoid" id="G0PH62"/>
<dbReference type="HOGENOM" id="CLU_000288_81_13_1"/>
<keyword evidence="14" id="KW-1185">Reference proteome</keyword>
<dbReference type="Gene3D" id="1.10.510.10">
    <property type="entry name" value="Transferase(Phosphotransferase) domain 1"/>
    <property type="match status" value="1"/>
</dbReference>
<dbReference type="GO" id="GO:0005524">
    <property type="term" value="F:ATP binding"/>
    <property type="evidence" value="ECO:0007669"/>
    <property type="project" value="UniProtKB-UniRule"/>
</dbReference>
<keyword evidence="4 9" id="KW-0547">Nucleotide-binding</keyword>
<name>G0PH62_CAEBE</name>
<evidence type="ECO:0000256" key="2">
    <source>
        <dbReference type="ARBA" id="ARBA00022527"/>
    </source>
</evidence>
<dbReference type="InterPro" id="IPR000719">
    <property type="entry name" value="Prot_kinase_dom"/>
</dbReference>
<dbReference type="PROSITE" id="PS00107">
    <property type="entry name" value="PROTEIN_KINASE_ATP"/>
    <property type="match status" value="1"/>
</dbReference>
<dbReference type="eggNOG" id="KOG0670">
    <property type="taxonomic scope" value="Eukaryota"/>
</dbReference>
<evidence type="ECO:0000259" key="12">
    <source>
        <dbReference type="PROSITE" id="PS50011"/>
    </source>
</evidence>
<gene>
    <name evidence="13" type="ORF">CAEBREN_12415</name>
</gene>
<dbReference type="AlphaFoldDB" id="G0PH62"/>
<feature type="domain" description="Protein kinase" evidence="12">
    <location>
        <begin position="60"/>
        <end position="334"/>
    </location>
</feature>
<evidence type="ECO:0000256" key="8">
    <source>
        <dbReference type="ARBA" id="ARBA00048679"/>
    </source>
</evidence>
<dbReference type="Proteomes" id="UP000008068">
    <property type="component" value="Unassembled WGS sequence"/>
</dbReference>
<feature type="compositionally biased region" description="Polar residues" evidence="11">
    <location>
        <begin position="11"/>
        <end position="25"/>
    </location>
</feature>
<keyword evidence="3" id="KW-0808">Transferase</keyword>
<evidence type="ECO:0000313" key="14">
    <source>
        <dbReference type="Proteomes" id="UP000008068"/>
    </source>
</evidence>
<evidence type="ECO:0000256" key="3">
    <source>
        <dbReference type="ARBA" id="ARBA00022679"/>
    </source>
</evidence>
<evidence type="ECO:0000256" key="7">
    <source>
        <dbReference type="ARBA" id="ARBA00047899"/>
    </source>
</evidence>
<proteinExistence type="inferred from homology"/>
<dbReference type="InterPro" id="IPR017441">
    <property type="entry name" value="Protein_kinase_ATP_BS"/>
</dbReference>
<dbReference type="GO" id="GO:0004674">
    <property type="term" value="F:protein serine/threonine kinase activity"/>
    <property type="evidence" value="ECO:0007669"/>
    <property type="project" value="UniProtKB-KW"/>
</dbReference>
<dbReference type="PROSITE" id="PS50011">
    <property type="entry name" value="PROTEIN_KINASE_DOM"/>
    <property type="match status" value="1"/>
</dbReference>
<evidence type="ECO:0000313" key="13">
    <source>
        <dbReference type="EMBL" id="EGT56088.1"/>
    </source>
</evidence>
<dbReference type="OMA" id="IFEMAWG"/>
<dbReference type="PROSITE" id="PS00108">
    <property type="entry name" value="PROTEIN_KINASE_ST"/>
    <property type="match status" value="1"/>
</dbReference>
<evidence type="ECO:0000256" key="4">
    <source>
        <dbReference type="ARBA" id="ARBA00022741"/>
    </source>
</evidence>
<evidence type="ECO:0000256" key="5">
    <source>
        <dbReference type="ARBA" id="ARBA00022777"/>
    </source>
</evidence>
<dbReference type="Gene3D" id="3.30.200.20">
    <property type="entry name" value="Phosphorylase Kinase, domain 1"/>
    <property type="match status" value="1"/>
</dbReference>
<dbReference type="PANTHER" id="PTHR47634:SF9">
    <property type="entry name" value="PROTEIN KINASE DOMAIN-CONTAINING PROTEIN-RELATED"/>
    <property type="match status" value="1"/>
</dbReference>
<evidence type="ECO:0000256" key="11">
    <source>
        <dbReference type="SAM" id="MobiDB-lite"/>
    </source>
</evidence>
<sequence length="337" mass="37421">MLSKEFEQLSMGETSESSDSGQENESVVSSPSTSSSKEPLDFGRNGYFPVTNGLCLRNQYKFLSLLGSGSFATVHKVEDLEAKSTVAMKIGRSGEMACKKEIEILELVSGGHENVVQFMGHFSVFGPYGKHSVMVFELLGSDLSTILKLAKKPLSLSTIRKYSKDVLKGLDFIHTKCGVVHRDIKPENLMISETGTLKIGDFGLAVLSSEGCTRFAGTCEYMAPELFLGSAISFPVDLWSFGCTLFGMVNRFKLFGRGATKNLDIDEKFDMVFDEHSIFESNPEPWLSPDDLIKKCPMMEKEEAETISNLLKKLLDSDPNKRLTAREALEHPFFIDR</sequence>
<dbReference type="PANTHER" id="PTHR47634">
    <property type="entry name" value="PROTEIN KINASE DOMAIN-CONTAINING PROTEIN-RELATED"/>
    <property type="match status" value="1"/>
</dbReference>
<dbReference type="Pfam" id="PF00069">
    <property type="entry name" value="Pkinase"/>
    <property type="match status" value="1"/>
</dbReference>
<keyword evidence="6 9" id="KW-0067">ATP-binding</keyword>